<evidence type="ECO:0000259" key="1">
    <source>
        <dbReference type="Pfam" id="PF16347"/>
    </source>
</evidence>
<proteinExistence type="predicted"/>
<dbReference type="AlphaFoldDB" id="A0A4R5DTN9"/>
<evidence type="ECO:0000313" key="3">
    <source>
        <dbReference type="Proteomes" id="UP000294850"/>
    </source>
</evidence>
<dbReference type="InterPro" id="IPR032506">
    <property type="entry name" value="SGSH_C"/>
</dbReference>
<organism evidence="2 3">
    <name type="scientific">Dyadobacter psychrotolerans</name>
    <dbReference type="NCBI Taxonomy" id="2541721"/>
    <lineage>
        <taxon>Bacteria</taxon>
        <taxon>Pseudomonadati</taxon>
        <taxon>Bacteroidota</taxon>
        <taxon>Cytophagia</taxon>
        <taxon>Cytophagales</taxon>
        <taxon>Spirosomataceae</taxon>
        <taxon>Dyadobacter</taxon>
    </lineage>
</organism>
<dbReference type="EMBL" id="SMFL01000004">
    <property type="protein sequence ID" value="TDE15670.1"/>
    <property type="molecule type" value="Genomic_DNA"/>
</dbReference>
<dbReference type="Gene3D" id="3.40.720.10">
    <property type="entry name" value="Alkaline Phosphatase, subunit A"/>
    <property type="match status" value="1"/>
</dbReference>
<comment type="caution">
    <text evidence="2">The sequence shown here is derived from an EMBL/GenBank/DDBJ whole genome shotgun (WGS) entry which is preliminary data.</text>
</comment>
<keyword evidence="3" id="KW-1185">Reference proteome</keyword>
<reference evidence="2 3" key="1">
    <citation type="submission" date="2019-03" db="EMBL/GenBank/DDBJ databases">
        <title>Dyadobacter AR-3-6 sp. nov., isolated from arctic soil.</title>
        <authorList>
            <person name="Chaudhary D.K."/>
        </authorList>
    </citation>
    <scope>NUCLEOTIDE SEQUENCE [LARGE SCALE GENOMIC DNA]</scope>
    <source>
        <strain evidence="2 3">AR-3-6</strain>
    </source>
</reference>
<dbReference type="SUPFAM" id="SSF53649">
    <property type="entry name" value="Alkaline phosphatase-like"/>
    <property type="match status" value="1"/>
</dbReference>
<evidence type="ECO:0000313" key="2">
    <source>
        <dbReference type="EMBL" id="TDE15670.1"/>
    </source>
</evidence>
<gene>
    <name evidence="2" type="ORF">E0F88_14325</name>
</gene>
<feature type="domain" description="N-sulphoglucosamine sulphohydrolase C-terminal" evidence="1">
    <location>
        <begin position="30"/>
        <end position="76"/>
    </location>
</feature>
<protein>
    <submittedName>
        <fullName evidence="2">DUF4976 domain-containing protein</fullName>
    </submittedName>
</protein>
<dbReference type="InterPro" id="IPR017850">
    <property type="entry name" value="Alkaline_phosphatase_core_sf"/>
</dbReference>
<sequence length="98" mass="11379">MPYHPVDFAGQSFWKSISEQNKTGKLDSLYTGLFFREHRSMFEVFDLKNDPDEFTNLAGKPEFAAVEKDLKTRLQEWMILNQDYLPLPVPPNAARKGQ</sequence>
<dbReference type="Pfam" id="PF16347">
    <property type="entry name" value="SGSH_C"/>
    <property type="match status" value="1"/>
</dbReference>
<name>A0A4R5DTN9_9BACT</name>
<dbReference type="Proteomes" id="UP000294850">
    <property type="component" value="Unassembled WGS sequence"/>
</dbReference>
<accession>A0A4R5DTN9</accession>